<dbReference type="SUPFAM" id="SSF54285">
    <property type="entry name" value="MoaD/ThiS"/>
    <property type="match status" value="1"/>
</dbReference>
<dbReference type="Proteomes" id="UP000630594">
    <property type="component" value="Unassembled WGS sequence"/>
</dbReference>
<dbReference type="InterPro" id="IPR012675">
    <property type="entry name" value="Beta-grasp_dom_sf"/>
</dbReference>
<dbReference type="InterPro" id="IPR016155">
    <property type="entry name" value="Mopterin_synth/thiamin_S_b"/>
</dbReference>
<evidence type="ECO:0000313" key="2">
    <source>
        <dbReference type="Proteomes" id="UP000630594"/>
    </source>
</evidence>
<accession>A0ABQ1PYW2</accession>
<evidence type="ECO:0000313" key="1">
    <source>
        <dbReference type="EMBL" id="GGD07400.1"/>
    </source>
</evidence>
<organism evidence="1 2">
    <name type="scientific">Nocardioides daphniae</name>
    <dbReference type="NCBI Taxonomy" id="402297"/>
    <lineage>
        <taxon>Bacteria</taxon>
        <taxon>Bacillati</taxon>
        <taxon>Actinomycetota</taxon>
        <taxon>Actinomycetes</taxon>
        <taxon>Propionibacteriales</taxon>
        <taxon>Nocardioidaceae</taxon>
        <taxon>Nocardioides</taxon>
    </lineage>
</organism>
<protein>
    <submittedName>
        <fullName evidence="1">Thiamine biosynthesis protein ThiS</fullName>
    </submittedName>
</protein>
<sequence>METSRGHSDPSEGVGMGQITLRYWAAAKAAAGVESDVLSVDGPLTVAAARERALVLHDHDADLARVLAVCSVLVDDRPVGTKDPGAVSVPVGSSVEFLPPFAGG</sequence>
<reference evidence="2" key="1">
    <citation type="journal article" date="2019" name="Int. J. Syst. Evol. Microbiol.">
        <title>The Global Catalogue of Microorganisms (GCM) 10K type strain sequencing project: providing services to taxonomists for standard genome sequencing and annotation.</title>
        <authorList>
            <consortium name="The Broad Institute Genomics Platform"/>
            <consortium name="The Broad Institute Genome Sequencing Center for Infectious Disease"/>
            <person name="Wu L."/>
            <person name="Ma J."/>
        </authorList>
    </citation>
    <scope>NUCLEOTIDE SEQUENCE [LARGE SCALE GENOMIC DNA]</scope>
    <source>
        <strain evidence="2">CCM 7403</strain>
    </source>
</reference>
<dbReference type="Gene3D" id="3.10.20.30">
    <property type="match status" value="1"/>
</dbReference>
<gene>
    <name evidence="1" type="ORF">GCM10007231_02620</name>
</gene>
<keyword evidence="2" id="KW-1185">Reference proteome</keyword>
<name>A0ABQ1PYW2_9ACTN</name>
<comment type="caution">
    <text evidence="1">The sequence shown here is derived from an EMBL/GenBank/DDBJ whole genome shotgun (WGS) entry which is preliminary data.</text>
</comment>
<dbReference type="EMBL" id="BMCK01000001">
    <property type="protein sequence ID" value="GGD07400.1"/>
    <property type="molecule type" value="Genomic_DNA"/>
</dbReference>
<proteinExistence type="predicted"/>